<accession>A0A067SMU1</accession>
<dbReference type="HOGENOM" id="CLU_1619137_0_0_1"/>
<gene>
    <name evidence="1" type="ORF">GALMADRAFT_144033</name>
</gene>
<sequence length="164" mass="18170">MEAKPILDSQFLTKSPCIKPRLRLRQILTRPDFKLEDTCTSDSSDPANSNLSVEGVPYAAVIDLSRIQSRPVLFGSGRVGTSPQSNSVEYISFPNSGPFDIHLPLSLDFLNLPSWSYLIRGHVNMAAISLSFIGAPSTSRRPFTPDEVSLPAKSTVDFWTWKLE</sequence>
<organism evidence="1 2">
    <name type="scientific">Galerina marginata (strain CBS 339.88)</name>
    <dbReference type="NCBI Taxonomy" id="685588"/>
    <lineage>
        <taxon>Eukaryota</taxon>
        <taxon>Fungi</taxon>
        <taxon>Dikarya</taxon>
        <taxon>Basidiomycota</taxon>
        <taxon>Agaricomycotina</taxon>
        <taxon>Agaricomycetes</taxon>
        <taxon>Agaricomycetidae</taxon>
        <taxon>Agaricales</taxon>
        <taxon>Agaricineae</taxon>
        <taxon>Strophariaceae</taxon>
        <taxon>Galerina</taxon>
    </lineage>
</organism>
<dbReference type="AlphaFoldDB" id="A0A067SMU1"/>
<dbReference type="Proteomes" id="UP000027222">
    <property type="component" value="Unassembled WGS sequence"/>
</dbReference>
<reference evidence="2" key="1">
    <citation type="journal article" date="2014" name="Proc. Natl. Acad. Sci. U.S.A.">
        <title>Extensive sampling of basidiomycete genomes demonstrates inadequacy of the white-rot/brown-rot paradigm for wood decay fungi.</title>
        <authorList>
            <person name="Riley R."/>
            <person name="Salamov A.A."/>
            <person name="Brown D.W."/>
            <person name="Nagy L.G."/>
            <person name="Floudas D."/>
            <person name="Held B.W."/>
            <person name="Levasseur A."/>
            <person name="Lombard V."/>
            <person name="Morin E."/>
            <person name="Otillar R."/>
            <person name="Lindquist E.A."/>
            <person name="Sun H."/>
            <person name="LaButti K.M."/>
            <person name="Schmutz J."/>
            <person name="Jabbour D."/>
            <person name="Luo H."/>
            <person name="Baker S.E."/>
            <person name="Pisabarro A.G."/>
            <person name="Walton J.D."/>
            <person name="Blanchette R.A."/>
            <person name="Henrissat B."/>
            <person name="Martin F."/>
            <person name="Cullen D."/>
            <person name="Hibbett D.S."/>
            <person name="Grigoriev I.V."/>
        </authorList>
    </citation>
    <scope>NUCLEOTIDE SEQUENCE [LARGE SCALE GENOMIC DNA]</scope>
    <source>
        <strain evidence="2">CBS 339.88</strain>
    </source>
</reference>
<protein>
    <submittedName>
        <fullName evidence="1">Uncharacterized protein</fullName>
    </submittedName>
</protein>
<evidence type="ECO:0000313" key="2">
    <source>
        <dbReference type="Proteomes" id="UP000027222"/>
    </source>
</evidence>
<proteinExistence type="predicted"/>
<name>A0A067SMU1_GALM3</name>
<dbReference type="EMBL" id="KL142393">
    <property type="protein sequence ID" value="KDR71347.1"/>
    <property type="molecule type" value="Genomic_DNA"/>
</dbReference>
<evidence type="ECO:0000313" key="1">
    <source>
        <dbReference type="EMBL" id="KDR71347.1"/>
    </source>
</evidence>
<keyword evidence="2" id="KW-1185">Reference proteome</keyword>